<keyword evidence="6 7" id="KW-0131">Cell cycle</keyword>
<dbReference type="NCBIfam" id="TIGR02209">
    <property type="entry name" value="ftsL_broad"/>
    <property type="match status" value="1"/>
</dbReference>
<dbReference type="HAMAP" id="MF_00910">
    <property type="entry name" value="FtsL"/>
    <property type="match status" value="1"/>
</dbReference>
<evidence type="ECO:0000256" key="1">
    <source>
        <dbReference type="ARBA" id="ARBA00022475"/>
    </source>
</evidence>
<evidence type="ECO:0000256" key="5">
    <source>
        <dbReference type="ARBA" id="ARBA00023136"/>
    </source>
</evidence>
<comment type="function">
    <text evidence="7">Essential cell division protein.</text>
</comment>
<keyword evidence="2 7" id="KW-0132">Cell division</keyword>
<dbReference type="InterPro" id="IPR011922">
    <property type="entry name" value="Cell_div_FtsL"/>
</dbReference>
<evidence type="ECO:0000256" key="3">
    <source>
        <dbReference type="ARBA" id="ARBA00022692"/>
    </source>
</evidence>
<dbReference type="Proteomes" id="UP000265816">
    <property type="component" value="Unassembled WGS sequence"/>
</dbReference>
<comment type="subcellular location">
    <subcellularLocation>
        <location evidence="7">Cell membrane</location>
        <topology evidence="7">Single-pass type II membrane protein</topology>
    </subcellularLocation>
    <text evidence="7">Localizes to the division septum where it forms a ring structure.</text>
</comment>
<keyword evidence="4 7" id="KW-1133">Transmembrane helix</keyword>
<dbReference type="AlphaFoldDB" id="A0A398BKK6"/>
<organism evidence="9 10">
    <name type="scientific">Mesobacillus zeae</name>
    <dbReference type="NCBI Taxonomy" id="1917180"/>
    <lineage>
        <taxon>Bacteria</taxon>
        <taxon>Bacillati</taxon>
        <taxon>Bacillota</taxon>
        <taxon>Bacilli</taxon>
        <taxon>Bacillales</taxon>
        <taxon>Bacillaceae</taxon>
        <taxon>Mesobacillus</taxon>
    </lineage>
</organism>
<name>A0A398BKK6_9BACI</name>
<dbReference type="InterPro" id="IPR007060">
    <property type="entry name" value="FtsL/DivIC"/>
</dbReference>
<protein>
    <recommendedName>
        <fullName evidence="7 8">Cell division protein FtsL</fullName>
    </recommendedName>
</protein>
<evidence type="ECO:0000256" key="8">
    <source>
        <dbReference type="NCBIfam" id="TIGR02209"/>
    </source>
</evidence>
<dbReference type="GO" id="GO:0005886">
    <property type="term" value="C:plasma membrane"/>
    <property type="evidence" value="ECO:0007669"/>
    <property type="project" value="UniProtKB-SubCell"/>
</dbReference>
<keyword evidence="1 7" id="KW-1003">Cell membrane</keyword>
<evidence type="ECO:0000256" key="4">
    <source>
        <dbReference type="ARBA" id="ARBA00022989"/>
    </source>
</evidence>
<sequence length="117" mass="13129">MSNLARKLQHEQQQTVQSPKADVARGTAWLTPGEKILALVFGIMVCFGAAFIVSKQAAIYEVNKDIQLAESTIDEQKKVNIDLGNQVDELSRYERIWEKAKELGLTLNENNVKVVQD</sequence>
<dbReference type="OrthoDB" id="14664at2"/>
<keyword evidence="3 7" id="KW-0812">Transmembrane</keyword>
<evidence type="ECO:0000256" key="2">
    <source>
        <dbReference type="ARBA" id="ARBA00022618"/>
    </source>
</evidence>
<evidence type="ECO:0000256" key="6">
    <source>
        <dbReference type="ARBA" id="ARBA00023306"/>
    </source>
</evidence>
<reference evidence="9 10" key="1">
    <citation type="submission" date="2018-08" db="EMBL/GenBank/DDBJ databases">
        <title>Bacillus jemisoniae sp. nov., Bacillus chryseoplanitiae sp. nov., Bacillus resnikiae sp. nov., and Bacillus frankliniae sp. nov., isolated from Viking spacecraft and associated surfaces.</title>
        <authorList>
            <person name="Seuylemezian A."/>
            <person name="Vaishampayan P."/>
        </authorList>
    </citation>
    <scope>NUCLEOTIDE SEQUENCE [LARGE SCALE GENOMIC DNA]</scope>
    <source>
        <strain evidence="9 10">JJ-247</strain>
    </source>
</reference>
<evidence type="ECO:0000313" key="9">
    <source>
        <dbReference type="EMBL" id="RID87903.1"/>
    </source>
</evidence>
<gene>
    <name evidence="7 9" type="primary">ftsL</name>
    <name evidence="9" type="ORF">D1970_03445</name>
</gene>
<feature type="transmembrane region" description="Helical" evidence="7">
    <location>
        <begin position="36"/>
        <end position="54"/>
    </location>
</feature>
<keyword evidence="10" id="KW-1185">Reference proteome</keyword>
<dbReference type="Pfam" id="PF04977">
    <property type="entry name" value="DivIC"/>
    <property type="match status" value="1"/>
</dbReference>
<evidence type="ECO:0000313" key="10">
    <source>
        <dbReference type="Proteomes" id="UP000265816"/>
    </source>
</evidence>
<comment type="caution">
    <text evidence="9">The sequence shown here is derived from an EMBL/GenBank/DDBJ whole genome shotgun (WGS) entry which is preliminary data.</text>
</comment>
<dbReference type="GO" id="GO:0043093">
    <property type="term" value="P:FtsZ-dependent cytokinesis"/>
    <property type="evidence" value="ECO:0007669"/>
    <property type="project" value="UniProtKB-UniRule"/>
</dbReference>
<comment type="similarity">
    <text evidence="7">Belongs to the FtsL family.</text>
</comment>
<dbReference type="EMBL" id="QWVT01000008">
    <property type="protein sequence ID" value="RID87903.1"/>
    <property type="molecule type" value="Genomic_DNA"/>
</dbReference>
<proteinExistence type="inferred from homology"/>
<keyword evidence="5 7" id="KW-0472">Membrane</keyword>
<accession>A0A398BKK6</accession>
<dbReference type="RefSeq" id="WP_119111474.1">
    <property type="nucleotide sequence ID" value="NZ_CBCSEO010000001.1"/>
</dbReference>
<dbReference type="GO" id="GO:0032153">
    <property type="term" value="C:cell division site"/>
    <property type="evidence" value="ECO:0007669"/>
    <property type="project" value="UniProtKB-UniRule"/>
</dbReference>
<evidence type="ECO:0000256" key="7">
    <source>
        <dbReference type="HAMAP-Rule" id="MF_00910"/>
    </source>
</evidence>